<keyword evidence="3" id="KW-1185">Reference proteome</keyword>
<protein>
    <submittedName>
        <fullName evidence="2">Uncharacterized protein</fullName>
    </submittedName>
</protein>
<comment type="caution">
    <text evidence="2">The sequence shown here is derived from an EMBL/GenBank/DDBJ whole genome shotgun (WGS) entry which is preliminary data.</text>
</comment>
<feature type="compositionally biased region" description="Basic and acidic residues" evidence="1">
    <location>
        <begin position="1"/>
        <end position="17"/>
    </location>
</feature>
<evidence type="ECO:0000313" key="2">
    <source>
        <dbReference type="EMBL" id="MBB4623940.1"/>
    </source>
</evidence>
<evidence type="ECO:0000256" key="1">
    <source>
        <dbReference type="SAM" id="MobiDB-lite"/>
    </source>
</evidence>
<gene>
    <name evidence="2" type="ORF">GGQ57_003864</name>
</gene>
<evidence type="ECO:0000313" key="3">
    <source>
        <dbReference type="Proteomes" id="UP000533637"/>
    </source>
</evidence>
<proteinExistence type="predicted"/>
<reference evidence="2 3" key="1">
    <citation type="submission" date="2020-08" db="EMBL/GenBank/DDBJ databases">
        <title>Genomic Encyclopedia of Type Strains, Phase IV (KMG-IV): sequencing the most valuable type-strain genomes for metagenomic binning, comparative biology and taxonomic classification.</title>
        <authorList>
            <person name="Goeker M."/>
        </authorList>
    </citation>
    <scope>NUCLEOTIDE SEQUENCE [LARGE SCALE GENOMIC DNA]</scope>
    <source>
        <strain evidence="2 3">DSM 102983</strain>
    </source>
</reference>
<name>A0ABR6KR00_9BACT</name>
<accession>A0ABR6KR00</accession>
<dbReference type="Proteomes" id="UP000533637">
    <property type="component" value="Unassembled WGS sequence"/>
</dbReference>
<organism evidence="2 3">
    <name type="scientific">Parabacteroides faecis</name>
    <dbReference type="NCBI Taxonomy" id="1217282"/>
    <lineage>
        <taxon>Bacteria</taxon>
        <taxon>Pseudomonadati</taxon>
        <taxon>Bacteroidota</taxon>
        <taxon>Bacteroidia</taxon>
        <taxon>Bacteroidales</taxon>
        <taxon>Tannerellaceae</taxon>
        <taxon>Parabacteroides</taxon>
    </lineage>
</organism>
<feature type="region of interest" description="Disordered" evidence="1">
    <location>
        <begin position="1"/>
        <end position="20"/>
    </location>
</feature>
<dbReference type="RefSeq" id="WP_229801107.1">
    <property type="nucleotide sequence ID" value="NZ_BMPB01000011.1"/>
</dbReference>
<sequence length="106" mass="12238">MTTKPYKNENKPSDKVSEPIASYANPEKTSIIETYWGLLKNLSTDIKLKLIARLSNSILDDKAKEEYKDLPDKFYGAWEDDKSAEELINEIRNSRVLGTRHIESFE</sequence>
<dbReference type="EMBL" id="JACHOC010000008">
    <property type="protein sequence ID" value="MBB4623940.1"/>
    <property type="molecule type" value="Genomic_DNA"/>
</dbReference>